<evidence type="ECO:0000313" key="3">
    <source>
        <dbReference type="Proteomes" id="UP000667802"/>
    </source>
</evidence>
<protein>
    <submittedName>
        <fullName evidence="2">DUF1902 domain-containing protein</fullName>
    </submittedName>
</protein>
<organism evidence="2 3">
    <name type="scientific">Aetokthonos hydrillicola Thurmond2011</name>
    <dbReference type="NCBI Taxonomy" id="2712845"/>
    <lineage>
        <taxon>Bacteria</taxon>
        <taxon>Bacillati</taxon>
        <taxon>Cyanobacteriota</taxon>
        <taxon>Cyanophyceae</taxon>
        <taxon>Nostocales</taxon>
        <taxon>Hapalosiphonaceae</taxon>
        <taxon>Aetokthonos</taxon>
    </lineage>
</organism>
<dbReference type="EMBL" id="JAALHA020000030">
    <property type="protein sequence ID" value="MDR9900034.1"/>
    <property type="molecule type" value="Genomic_DNA"/>
</dbReference>
<dbReference type="RefSeq" id="WP_208343350.1">
    <property type="nucleotide sequence ID" value="NZ_CAWQFN010000301.1"/>
</dbReference>
<evidence type="ECO:0000259" key="1">
    <source>
        <dbReference type="Pfam" id="PF08972"/>
    </source>
</evidence>
<reference evidence="3" key="1">
    <citation type="journal article" date="2021" name="Science">
        <title>Hunting the eagle killer: A cyanobacterial neurotoxin causes vacuolar myelinopathy.</title>
        <authorList>
            <person name="Breinlinger S."/>
            <person name="Phillips T.J."/>
            <person name="Haram B.N."/>
            <person name="Mares J."/>
            <person name="Martinez Yerena J.A."/>
            <person name="Hrouzek P."/>
            <person name="Sobotka R."/>
            <person name="Henderson W.M."/>
            <person name="Schmieder P."/>
            <person name="Williams S.M."/>
            <person name="Lauderdale J.D."/>
            <person name="Wilde H.D."/>
            <person name="Gerrin W."/>
            <person name="Kust A."/>
            <person name="Washington J.W."/>
            <person name="Wagner C."/>
            <person name="Geier B."/>
            <person name="Liebeke M."/>
            <person name="Enke H."/>
            <person name="Niedermeyer T.H.J."/>
            <person name="Wilde S.B."/>
        </authorList>
    </citation>
    <scope>NUCLEOTIDE SEQUENCE [LARGE SCALE GENOMIC DNA]</scope>
    <source>
        <strain evidence="3">Thurmond2011</strain>
    </source>
</reference>
<sequence>MDSENMVVKVDAFWDHEAKVWVATSEDVPGLVTEASTEDVLVEKLKVMIPDLIELNLKDILVRSTSIDLDLISRRTERISVAC</sequence>
<name>A0AAP5MDY4_9CYAN</name>
<dbReference type="Pfam" id="PF08972">
    <property type="entry name" value="DUF1902"/>
    <property type="match status" value="1"/>
</dbReference>
<proteinExistence type="predicted"/>
<dbReference type="Gene3D" id="3.30.2390.10">
    <property type="entry name" value="TTHA1013-like"/>
    <property type="match status" value="1"/>
</dbReference>
<dbReference type="InterPro" id="IPR015066">
    <property type="entry name" value="DUF1902"/>
</dbReference>
<gene>
    <name evidence="2" type="ORF">G7B40_036595</name>
</gene>
<keyword evidence="3" id="KW-1185">Reference proteome</keyword>
<dbReference type="InterPro" id="IPR035069">
    <property type="entry name" value="TTHA1013/TTHA0281-like"/>
</dbReference>
<dbReference type="SUPFAM" id="SSF143100">
    <property type="entry name" value="TTHA1013/TTHA0281-like"/>
    <property type="match status" value="1"/>
</dbReference>
<accession>A0AAP5MDY4</accession>
<dbReference type="Proteomes" id="UP000667802">
    <property type="component" value="Unassembled WGS sequence"/>
</dbReference>
<feature type="domain" description="DUF1902" evidence="1">
    <location>
        <begin position="8"/>
        <end position="79"/>
    </location>
</feature>
<evidence type="ECO:0000313" key="2">
    <source>
        <dbReference type="EMBL" id="MDR9900034.1"/>
    </source>
</evidence>
<dbReference type="AlphaFoldDB" id="A0AAP5MDY4"/>
<comment type="caution">
    <text evidence="2">The sequence shown here is derived from an EMBL/GenBank/DDBJ whole genome shotgun (WGS) entry which is preliminary data.</text>
</comment>